<keyword evidence="2" id="KW-1185">Reference proteome</keyword>
<dbReference type="OrthoDB" id="10314057at2759"/>
<evidence type="ECO:0000313" key="2">
    <source>
        <dbReference type="Proteomes" id="UP000053201"/>
    </source>
</evidence>
<organism evidence="1 2">
    <name type="scientific">Spizellomyces punctatus (strain DAOM BR117)</name>
    <dbReference type="NCBI Taxonomy" id="645134"/>
    <lineage>
        <taxon>Eukaryota</taxon>
        <taxon>Fungi</taxon>
        <taxon>Fungi incertae sedis</taxon>
        <taxon>Chytridiomycota</taxon>
        <taxon>Chytridiomycota incertae sedis</taxon>
        <taxon>Chytridiomycetes</taxon>
        <taxon>Spizellomycetales</taxon>
        <taxon>Spizellomycetaceae</taxon>
        <taxon>Spizellomyces</taxon>
    </lineage>
</organism>
<evidence type="ECO:0000313" key="1">
    <source>
        <dbReference type="EMBL" id="KNC96914.1"/>
    </source>
</evidence>
<accession>A0A0L0H7H0</accession>
<name>A0A0L0H7H0_SPIPD</name>
<dbReference type="RefSeq" id="XP_016604954.1">
    <property type="nucleotide sequence ID" value="XM_016755898.1"/>
</dbReference>
<dbReference type="AlphaFoldDB" id="A0A0L0H7H0"/>
<dbReference type="GeneID" id="27690937"/>
<reference evidence="1 2" key="1">
    <citation type="submission" date="2009-08" db="EMBL/GenBank/DDBJ databases">
        <title>The Genome Sequence of Spizellomyces punctatus strain DAOM BR117.</title>
        <authorList>
            <consortium name="The Broad Institute Genome Sequencing Platform"/>
            <person name="Russ C."/>
            <person name="Cuomo C."/>
            <person name="Shea T."/>
            <person name="Young S.K."/>
            <person name="Zeng Q."/>
            <person name="Koehrsen M."/>
            <person name="Haas B."/>
            <person name="Borodovsky M."/>
            <person name="Guigo R."/>
            <person name="Alvarado L."/>
            <person name="Berlin A."/>
            <person name="Bochicchio J."/>
            <person name="Borenstein D."/>
            <person name="Chapman S."/>
            <person name="Chen Z."/>
            <person name="Engels R."/>
            <person name="Freedman E."/>
            <person name="Gellesch M."/>
            <person name="Goldberg J."/>
            <person name="Griggs A."/>
            <person name="Gujja S."/>
            <person name="Heiman D."/>
            <person name="Hepburn T."/>
            <person name="Howarth C."/>
            <person name="Jen D."/>
            <person name="Larson L."/>
            <person name="Lewis B."/>
            <person name="Mehta T."/>
            <person name="Park D."/>
            <person name="Pearson M."/>
            <person name="Roberts A."/>
            <person name="Saif S."/>
            <person name="Shenoy N."/>
            <person name="Sisk P."/>
            <person name="Stolte C."/>
            <person name="Sykes S."/>
            <person name="Thomson T."/>
            <person name="Walk T."/>
            <person name="White J."/>
            <person name="Yandava C."/>
            <person name="Burger G."/>
            <person name="Gray M.W."/>
            <person name="Holland P.W.H."/>
            <person name="King N."/>
            <person name="Lang F.B.F."/>
            <person name="Roger A.J."/>
            <person name="Ruiz-Trillo I."/>
            <person name="Lander E."/>
            <person name="Nusbaum C."/>
        </authorList>
    </citation>
    <scope>NUCLEOTIDE SEQUENCE [LARGE SCALE GENOMIC DNA]</scope>
    <source>
        <strain evidence="1 2">DAOM BR117</strain>
    </source>
</reference>
<dbReference type="Proteomes" id="UP000053201">
    <property type="component" value="Unassembled WGS sequence"/>
</dbReference>
<sequence length="108" mass="11186">MSKEVDTTPTGAQVLSATEEQVAAECPALTKTSDGKAIVPTELKSTASEIAHLVSMSRDSSLSSFERGQAAQKASDKHAAIGVGVRLPIDQTLMDGTEGLGSAMRIVL</sequence>
<gene>
    <name evidence="1" type="ORF">SPPG_07740</name>
</gene>
<proteinExistence type="predicted"/>
<dbReference type="InParanoid" id="A0A0L0H7H0"/>
<dbReference type="EMBL" id="KQ257466">
    <property type="protein sequence ID" value="KNC96914.1"/>
    <property type="molecule type" value="Genomic_DNA"/>
</dbReference>
<protein>
    <submittedName>
        <fullName evidence="1">Uncharacterized protein</fullName>
    </submittedName>
</protein>
<dbReference type="VEuPathDB" id="FungiDB:SPPG_07740"/>